<protein>
    <submittedName>
        <fullName evidence="1">Uncharacterized protein</fullName>
    </submittedName>
</protein>
<proteinExistence type="predicted"/>
<sequence length="179" mass="19967">MVSVRSSSLLVHLVKALVLLMPFTQAASVSKVLRSDPKVGRITRRRPLRHRYFSRPSREGQGLLLKSPILGREDVPLAFAVLGHFDGCQGCLEAEDHIFYSSGPTVEGLLHNVARNLSPDLGLNRSIQLPERRAELTSLTVHFHSPNHDLNSLADYARRLGYGDGEEGKDLEERFGWDS</sequence>
<gene>
    <name evidence="1" type="ORF">IE53DRAFT_390162</name>
</gene>
<dbReference type="Proteomes" id="UP000245626">
    <property type="component" value="Unassembled WGS sequence"/>
</dbReference>
<dbReference type="EMBL" id="KZ820360">
    <property type="protein sequence ID" value="PWN47711.1"/>
    <property type="molecule type" value="Genomic_DNA"/>
</dbReference>
<evidence type="ECO:0000313" key="2">
    <source>
        <dbReference type="Proteomes" id="UP000245626"/>
    </source>
</evidence>
<accession>A0ACD0NPH2</accession>
<name>A0ACD0NPH2_9BASI</name>
<feature type="non-terminal residue" evidence="1">
    <location>
        <position position="179"/>
    </location>
</feature>
<organism evidence="1 2">
    <name type="scientific">Violaceomyces palustris</name>
    <dbReference type="NCBI Taxonomy" id="1673888"/>
    <lineage>
        <taxon>Eukaryota</taxon>
        <taxon>Fungi</taxon>
        <taxon>Dikarya</taxon>
        <taxon>Basidiomycota</taxon>
        <taxon>Ustilaginomycotina</taxon>
        <taxon>Ustilaginomycetes</taxon>
        <taxon>Violaceomycetales</taxon>
        <taxon>Violaceomycetaceae</taxon>
        <taxon>Violaceomyces</taxon>
    </lineage>
</organism>
<evidence type="ECO:0000313" key="1">
    <source>
        <dbReference type="EMBL" id="PWN47711.1"/>
    </source>
</evidence>
<keyword evidence="2" id="KW-1185">Reference proteome</keyword>
<reference evidence="1 2" key="1">
    <citation type="journal article" date="2018" name="Mol. Biol. Evol.">
        <title>Broad Genomic Sampling Reveals a Smut Pathogenic Ancestry of the Fungal Clade Ustilaginomycotina.</title>
        <authorList>
            <person name="Kijpornyongpan T."/>
            <person name="Mondo S.J."/>
            <person name="Barry K."/>
            <person name="Sandor L."/>
            <person name="Lee J."/>
            <person name="Lipzen A."/>
            <person name="Pangilinan J."/>
            <person name="LaButti K."/>
            <person name="Hainaut M."/>
            <person name="Henrissat B."/>
            <person name="Grigoriev I.V."/>
            <person name="Spatafora J.W."/>
            <person name="Aime M.C."/>
        </authorList>
    </citation>
    <scope>NUCLEOTIDE SEQUENCE [LARGE SCALE GENOMIC DNA]</scope>
    <source>
        <strain evidence="1 2">SA 807</strain>
    </source>
</reference>